<reference evidence="13" key="1">
    <citation type="submission" date="2025-08" db="UniProtKB">
        <authorList>
            <consortium name="Ensembl"/>
        </authorList>
    </citation>
    <scope>IDENTIFICATION</scope>
</reference>
<dbReference type="GO" id="GO:0008270">
    <property type="term" value="F:zinc ion binding"/>
    <property type="evidence" value="ECO:0007669"/>
    <property type="project" value="UniProtKB-KW"/>
</dbReference>
<dbReference type="Gene3D" id="3.30.160.60">
    <property type="entry name" value="Classic Zinc Finger"/>
    <property type="match status" value="2"/>
</dbReference>
<name>A0A3B4WJ03_SERLL</name>
<dbReference type="PANTHER" id="PTHR14196:SF12">
    <property type="entry name" value="ZINC FINGER PROTEIN 208-LIKE"/>
    <property type="match status" value="1"/>
</dbReference>
<keyword evidence="4" id="KW-0677">Repeat</keyword>
<evidence type="ECO:0000259" key="12">
    <source>
        <dbReference type="PROSITE" id="PS50157"/>
    </source>
</evidence>
<evidence type="ECO:0000313" key="14">
    <source>
        <dbReference type="Proteomes" id="UP000261360"/>
    </source>
</evidence>
<dbReference type="GO" id="GO:0000981">
    <property type="term" value="F:DNA-binding transcription factor activity, RNA polymerase II-specific"/>
    <property type="evidence" value="ECO:0007669"/>
    <property type="project" value="TreeGrafter"/>
</dbReference>
<evidence type="ECO:0000256" key="1">
    <source>
        <dbReference type="ARBA" id="ARBA00004123"/>
    </source>
</evidence>
<evidence type="ECO:0000256" key="11">
    <source>
        <dbReference type="PROSITE-ProRule" id="PRU00042"/>
    </source>
</evidence>
<dbReference type="InterPro" id="IPR036236">
    <property type="entry name" value="Znf_C2H2_sf"/>
</dbReference>
<evidence type="ECO:0000256" key="3">
    <source>
        <dbReference type="ARBA" id="ARBA00022723"/>
    </source>
</evidence>
<keyword evidence="9" id="KW-0804">Transcription</keyword>
<evidence type="ECO:0000256" key="5">
    <source>
        <dbReference type="ARBA" id="ARBA00022771"/>
    </source>
</evidence>
<dbReference type="Ensembl" id="ENSSLDT00000004038.1">
    <property type="protein sequence ID" value="ENSSLDP00000003905.1"/>
    <property type="gene ID" value="ENSSLDG00000003100.1"/>
</dbReference>
<evidence type="ECO:0000256" key="6">
    <source>
        <dbReference type="ARBA" id="ARBA00022833"/>
    </source>
</evidence>
<keyword evidence="5 11" id="KW-0863">Zinc-finger</keyword>
<dbReference type="PROSITE" id="PS00028">
    <property type="entry name" value="ZINC_FINGER_C2H2_1"/>
    <property type="match status" value="1"/>
</dbReference>
<keyword evidence="7" id="KW-0805">Transcription regulation</keyword>
<evidence type="ECO:0000256" key="4">
    <source>
        <dbReference type="ARBA" id="ARBA00022737"/>
    </source>
</evidence>
<keyword evidence="14" id="KW-1185">Reference proteome</keyword>
<reference evidence="13" key="2">
    <citation type="submission" date="2025-09" db="UniProtKB">
        <authorList>
            <consortium name="Ensembl"/>
        </authorList>
    </citation>
    <scope>IDENTIFICATION</scope>
</reference>
<evidence type="ECO:0000256" key="8">
    <source>
        <dbReference type="ARBA" id="ARBA00023125"/>
    </source>
</evidence>
<dbReference type="GO" id="GO:0005634">
    <property type="term" value="C:nucleus"/>
    <property type="evidence" value="ECO:0007669"/>
    <property type="project" value="UniProtKB-SubCell"/>
</dbReference>
<evidence type="ECO:0000313" key="13">
    <source>
        <dbReference type="Ensembl" id="ENSSLDP00000003905.1"/>
    </source>
</evidence>
<dbReference type="AlphaFoldDB" id="A0A3B4WJ03"/>
<accession>A0A3B4WJ03</accession>
<dbReference type="InterPro" id="IPR050717">
    <property type="entry name" value="C2H2-ZF_Transcription_Reg"/>
</dbReference>
<keyword evidence="6" id="KW-0862">Zinc</keyword>
<evidence type="ECO:0000256" key="10">
    <source>
        <dbReference type="ARBA" id="ARBA00023242"/>
    </source>
</evidence>
<dbReference type="GO" id="GO:0000977">
    <property type="term" value="F:RNA polymerase II transcription regulatory region sequence-specific DNA binding"/>
    <property type="evidence" value="ECO:0007669"/>
    <property type="project" value="TreeGrafter"/>
</dbReference>
<dbReference type="InterPro" id="IPR013087">
    <property type="entry name" value="Znf_C2H2_type"/>
</dbReference>
<dbReference type="SMART" id="SM00355">
    <property type="entry name" value="ZnF_C2H2"/>
    <property type="match status" value="1"/>
</dbReference>
<comment type="similarity">
    <text evidence="2">Belongs to the krueppel C2H2-type zinc-finger protein family.</text>
</comment>
<dbReference type="PROSITE" id="PS50157">
    <property type="entry name" value="ZINC_FINGER_C2H2_2"/>
    <property type="match status" value="1"/>
</dbReference>
<dbReference type="GeneTree" id="ENSGT01020000230976"/>
<protein>
    <recommendedName>
        <fullName evidence="12">C2H2-type domain-containing protein</fullName>
    </recommendedName>
</protein>
<evidence type="ECO:0000256" key="7">
    <source>
        <dbReference type="ARBA" id="ARBA00023015"/>
    </source>
</evidence>
<dbReference type="PANTHER" id="PTHR14196">
    <property type="entry name" value="ODD-SKIPPED - RELATED"/>
    <property type="match status" value="1"/>
</dbReference>
<dbReference type="Proteomes" id="UP000261360">
    <property type="component" value="Unplaced"/>
</dbReference>
<organism evidence="13 14">
    <name type="scientific">Seriola lalandi dorsalis</name>
    <dbReference type="NCBI Taxonomy" id="1841481"/>
    <lineage>
        <taxon>Eukaryota</taxon>
        <taxon>Metazoa</taxon>
        <taxon>Chordata</taxon>
        <taxon>Craniata</taxon>
        <taxon>Vertebrata</taxon>
        <taxon>Euteleostomi</taxon>
        <taxon>Actinopterygii</taxon>
        <taxon>Neopterygii</taxon>
        <taxon>Teleostei</taxon>
        <taxon>Neoteleostei</taxon>
        <taxon>Acanthomorphata</taxon>
        <taxon>Carangaria</taxon>
        <taxon>Carangiformes</taxon>
        <taxon>Carangidae</taxon>
        <taxon>Seriola</taxon>
    </lineage>
</organism>
<evidence type="ECO:0000256" key="9">
    <source>
        <dbReference type="ARBA" id="ARBA00023163"/>
    </source>
</evidence>
<proteinExistence type="inferred from homology"/>
<feature type="domain" description="C2H2-type" evidence="12">
    <location>
        <begin position="20"/>
        <end position="47"/>
    </location>
</feature>
<comment type="subcellular location">
    <subcellularLocation>
        <location evidence="1">Nucleus</location>
    </subcellularLocation>
</comment>
<keyword evidence="3" id="KW-0479">Metal-binding</keyword>
<keyword evidence="8" id="KW-0238">DNA-binding</keyword>
<evidence type="ECO:0000256" key="2">
    <source>
        <dbReference type="ARBA" id="ARBA00006991"/>
    </source>
</evidence>
<keyword evidence="10" id="KW-0539">Nucleus</keyword>
<sequence length="58" mass="6547">QDDPEPPKTDSKTHTGEKSFKCDTCGKAFEYRSGLNKHVKIHTGEKPFSCQTCDKGFR</sequence>
<dbReference type="SUPFAM" id="SSF57667">
    <property type="entry name" value="beta-beta-alpha zinc fingers"/>
    <property type="match status" value="1"/>
</dbReference>
<dbReference type="FunFam" id="3.30.160.60:FF:001370">
    <property type="entry name" value="Zinc finger protein"/>
    <property type="match status" value="1"/>
</dbReference>
<dbReference type="Pfam" id="PF00096">
    <property type="entry name" value="zf-C2H2"/>
    <property type="match status" value="1"/>
</dbReference>